<keyword evidence="5" id="KW-1185">Reference proteome</keyword>
<evidence type="ECO:0000313" key="5">
    <source>
        <dbReference type="Proteomes" id="UP000548685"/>
    </source>
</evidence>
<protein>
    <submittedName>
        <fullName evidence="3">Uncharacterized protein</fullName>
    </submittedName>
</protein>
<comment type="caution">
    <text evidence="3">The sequence shown here is derived from an EMBL/GenBank/DDBJ whole genome shotgun (WGS) entry which is preliminary data.</text>
</comment>
<accession>A0A6I4UQY4</accession>
<keyword evidence="1" id="KW-0732">Signal</keyword>
<evidence type="ECO:0000256" key="1">
    <source>
        <dbReference type="SAM" id="SignalP"/>
    </source>
</evidence>
<feature type="chain" id="PRO_5026309569" evidence="1">
    <location>
        <begin position="20"/>
        <end position="381"/>
    </location>
</feature>
<reference evidence="3 4" key="1">
    <citation type="submission" date="2019-12" db="EMBL/GenBank/DDBJ databases">
        <title>Genomic-based taxomic classification of the family Erythrobacteraceae.</title>
        <authorList>
            <person name="Xu L."/>
        </authorList>
    </citation>
    <scope>NUCLEOTIDE SEQUENCE [LARGE SCALE GENOMIC DNA]</scope>
    <source>
        <strain evidence="3 4">JCM 10282</strain>
    </source>
</reference>
<organism evidence="3 4">
    <name type="scientific">Erythrobacter ramosus</name>
    <dbReference type="NCBI Taxonomy" id="35811"/>
    <lineage>
        <taxon>Bacteria</taxon>
        <taxon>Pseudomonadati</taxon>
        <taxon>Pseudomonadota</taxon>
        <taxon>Alphaproteobacteria</taxon>
        <taxon>Sphingomonadales</taxon>
        <taxon>Erythrobacteraceae</taxon>
        <taxon>Erythrobacter/Porphyrobacter group</taxon>
        <taxon>Erythrobacter</taxon>
    </lineage>
</organism>
<dbReference type="Proteomes" id="UP000430021">
    <property type="component" value="Unassembled WGS sequence"/>
</dbReference>
<reference evidence="2 5" key="2">
    <citation type="submission" date="2020-08" db="EMBL/GenBank/DDBJ databases">
        <title>Genomic Encyclopedia of Type Strains, Phase IV (KMG-IV): sequencing the most valuable type-strain genomes for metagenomic binning, comparative biology and taxonomic classification.</title>
        <authorList>
            <person name="Goeker M."/>
        </authorList>
    </citation>
    <scope>NUCLEOTIDE SEQUENCE [LARGE SCALE GENOMIC DNA]</scope>
    <source>
        <strain evidence="2 5">DSM 8510</strain>
    </source>
</reference>
<dbReference type="Proteomes" id="UP000548685">
    <property type="component" value="Unassembled WGS sequence"/>
</dbReference>
<dbReference type="AlphaFoldDB" id="A0A6I4UQY4"/>
<evidence type="ECO:0000313" key="4">
    <source>
        <dbReference type="Proteomes" id="UP000430021"/>
    </source>
</evidence>
<dbReference type="EMBL" id="WTYB01000003">
    <property type="protein sequence ID" value="MXP39665.1"/>
    <property type="molecule type" value="Genomic_DNA"/>
</dbReference>
<sequence length="381" mass="40558">MRGAGFLVALALTAGPVVAQEPQKEGRVWRGTLGETAITACFFEHDARAGLYYADAVLEPVRLEPTDESAPQVAREMRGFDEATGAIWTFAPEAGDRLAGDWHDAGQTRPIRLNAMPAAFSEYGTPCESEAFLAPLLAGGETTAKRTIFEGTDYTELTYAGPKRSGLDDYLVTSFALDRVRPGDAAINRALGAALPDGTAAHVAGQCVGWSIANASGAAGYWEQTVVPILMTARWLGVRDSGSSYCGSAHPNNYSGLAVYDRDSGAEVDPAAWFKPGALAFYNWEGETEPKAAKRPIAGLSEALGKAVMAHWPAREDGDDCGIADGFGGSSWQIGLTREGPVFVPQLPHVIFACTEEVVLPWAEARPFLSAEGRAVMDSLR</sequence>
<name>A0A6I4UQY4_9SPHN</name>
<evidence type="ECO:0000313" key="2">
    <source>
        <dbReference type="EMBL" id="MBB3776813.1"/>
    </source>
</evidence>
<gene>
    <name evidence="2" type="ORF">FHS52_002805</name>
    <name evidence="3" type="ORF">GRI59_13735</name>
</gene>
<proteinExistence type="predicted"/>
<feature type="signal peptide" evidence="1">
    <location>
        <begin position="1"/>
        <end position="19"/>
    </location>
</feature>
<dbReference type="EMBL" id="JACICE010000003">
    <property type="protein sequence ID" value="MBB3776813.1"/>
    <property type="molecule type" value="Genomic_DNA"/>
</dbReference>
<evidence type="ECO:0000313" key="3">
    <source>
        <dbReference type="EMBL" id="MXP39665.1"/>
    </source>
</evidence>
<dbReference type="RefSeq" id="WP_160761812.1">
    <property type="nucleotide sequence ID" value="NZ_BAAADZ010000011.1"/>
</dbReference>
<dbReference type="OrthoDB" id="4760806at2"/>